<evidence type="ECO:0000313" key="2">
    <source>
        <dbReference type="EMBL" id="PWV99017.1"/>
    </source>
</evidence>
<reference evidence="2 3" key="1">
    <citation type="submission" date="2018-05" db="EMBL/GenBank/DDBJ databases">
        <title>Genomic Encyclopedia of Type Strains, Phase IV (KMG-IV): sequencing the most valuable type-strain genomes for metagenomic binning, comparative biology and taxonomic classification.</title>
        <authorList>
            <person name="Goeker M."/>
        </authorList>
    </citation>
    <scope>NUCLEOTIDE SEQUENCE [LARGE SCALE GENOMIC DNA]</scope>
    <source>
        <strain evidence="2 3">DSM 16791</strain>
    </source>
</reference>
<dbReference type="EMBL" id="QGTR01000004">
    <property type="protein sequence ID" value="PWV99017.1"/>
    <property type="molecule type" value="Genomic_DNA"/>
</dbReference>
<gene>
    <name evidence="2" type="ORF">DFR52_104308</name>
</gene>
<proteinExistence type="predicted"/>
<accession>A0A317PII6</accession>
<evidence type="ECO:0000256" key="1">
    <source>
        <dbReference type="SAM" id="MobiDB-lite"/>
    </source>
</evidence>
<keyword evidence="3" id="KW-1185">Reference proteome</keyword>
<dbReference type="AlphaFoldDB" id="A0A317PII6"/>
<dbReference type="RefSeq" id="WP_110033169.1">
    <property type="nucleotide sequence ID" value="NZ_QGTR01000004.1"/>
</dbReference>
<name>A0A317PII6_9HYPH</name>
<protein>
    <submittedName>
        <fullName evidence="2">Uncharacterized protein</fullName>
    </submittedName>
</protein>
<evidence type="ECO:0000313" key="3">
    <source>
        <dbReference type="Proteomes" id="UP000246352"/>
    </source>
</evidence>
<dbReference type="Proteomes" id="UP000246352">
    <property type="component" value="Unassembled WGS sequence"/>
</dbReference>
<feature type="region of interest" description="Disordered" evidence="1">
    <location>
        <begin position="37"/>
        <end position="66"/>
    </location>
</feature>
<sequence>MLLTQRIIDYAQRYRMNRERRRLEEILSSMPQGVRKDLGWPTPVDLGPDTSCKRRGVPGASGRRLA</sequence>
<comment type="caution">
    <text evidence="2">The sequence shown here is derived from an EMBL/GenBank/DDBJ whole genome shotgun (WGS) entry which is preliminary data.</text>
</comment>
<organism evidence="2 3">
    <name type="scientific">Hoeflea marina</name>
    <dbReference type="NCBI Taxonomy" id="274592"/>
    <lineage>
        <taxon>Bacteria</taxon>
        <taxon>Pseudomonadati</taxon>
        <taxon>Pseudomonadota</taxon>
        <taxon>Alphaproteobacteria</taxon>
        <taxon>Hyphomicrobiales</taxon>
        <taxon>Rhizobiaceae</taxon>
        <taxon>Hoeflea</taxon>
    </lineage>
</organism>